<gene>
    <name evidence="1" type="ORF">BSP38_102</name>
</gene>
<organismHost>
    <name type="scientific">Bacillus subtilis</name>
    <dbReference type="NCBI Taxonomy" id="1423"/>
</organismHost>
<sequence>MPLEKRDPVSNARLFIPTNSERALVKSQRLLNEKLKEVDDLISKLKDAESTSDNR</sequence>
<dbReference type="EMBL" id="MH606185">
    <property type="protein sequence ID" value="AXH71144.1"/>
    <property type="molecule type" value="Genomic_DNA"/>
</dbReference>
<accession>A0A345MJW2</accession>
<proteinExistence type="predicted"/>
<protein>
    <submittedName>
        <fullName evidence="1">Uncharacterized protein</fullName>
    </submittedName>
</protein>
<organism evidence="1 2">
    <name type="scientific">Bacillus phage BSP38</name>
    <dbReference type="NCBI Taxonomy" id="2283013"/>
    <lineage>
        <taxon>Viruses</taxon>
        <taxon>Duplodnaviria</taxon>
        <taxon>Heunggongvirae</taxon>
        <taxon>Uroviricota</taxon>
        <taxon>Caudoviricetes</taxon>
        <taxon>Herelleviridae</taxon>
        <taxon>Bastillevirinae</taxon>
        <taxon>Jeonjuvirus</taxon>
        <taxon>Jeonjuvirus BSP38</taxon>
    </lineage>
</organism>
<keyword evidence="2" id="KW-1185">Reference proteome</keyword>
<reference evidence="1 2" key="1">
    <citation type="submission" date="2018-07" db="EMBL/GenBank/DDBJ databases">
        <title>Complete nucleotide sequence of Bacillus phage BSP38.</title>
        <authorList>
            <person name="Ghosh K."/>
            <person name="Kim K.-P."/>
        </authorList>
    </citation>
    <scope>NUCLEOTIDE SEQUENCE [LARGE SCALE GENOMIC DNA]</scope>
</reference>
<dbReference type="Proteomes" id="UP000260425">
    <property type="component" value="Segment"/>
</dbReference>
<evidence type="ECO:0000313" key="2">
    <source>
        <dbReference type="Proteomes" id="UP000260425"/>
    </source>
</evidence>
<evidence type="ECO:0000313" key="1">
    <source>
        <dbReference type="EMBL" id="AXH71144.1"/>
    </source>
</evidence>
<name>A0A345MJW2_BPBSP</name>